<dbReference type="EMBL" id="QFYS01000001">
    <property type="protein sequence ID" value="RAK68713.1"/>
    <property type="molecule type" value="Genomic_DNA"/>
</dbReference>
<name>A0A328BNP1_9CAUL</name>
<sequence>MPEIRARLHELALEHGIQELSSLAEETKRQYHGRRASVRSRAVDIELAARVHEFAREHPDLPQRDIGRRFQIDGGRVSEILFGRRGQS</sequence>
<evidence type="ECO:0000313" key="2">
    <source>
        <dbReference type="Proteomes" id="UP000249524"/>
    </source>
</evidence>
<protein>
    <submittedName>
        <fullName evidence="1">Uncharacterized protein</fullName>
    </submittedName>
</protein>
<organism evidence="1 2">
    <name type="scientific">Phenylobacterium kunshanense</name>
    <dbReference type="NCBI Taxonomy" id="1445034"/>
    <lineage>
        <taxon>Bacteria</taxon>
        <taxon>Pseudomonadati</taxon>
        <taxon>Pseudomonadota</taxon>
        <taxon>Alphaproteobacteria</taxon>
        <taxon>Caulobacterales</taxon>
        <taxon>Caulobacteraceae</taxon>
        <taxon>Phenylobacterium</taxon>
    </lineage>
</organism>
<keyword evidence="2" id="KW-1185">Reference proteome</keyword>
<gene>
    <name evidence="1" type="ORF">DJ019_01470</name>
</gene>
<evidence type="ECO:0000313" key="1">
    <source>
        <dbReference type="EMBL" id="RAK68713.1"/>
    </source>
</evidence>
<reference evidence="1 2" key="1">
    <citation type="submission" date="2018-05" db="EMBL/GenBank/DDBJ databases">
        <authorList>
            <person name="Lanie J.A."/>
            <person name="Ng W.-L."/>
            <person name="Kazmierczak K.M."/>
            <person name="Andrzejewski T.M."/>
            <person name="Davidsen T.M."/>
            <person name="Wayne K.J."/>
            <person name="Tettelin H."/>
            <person name="Glass J.I."/>
            <person name="Rusch D."/>
            <person name="Podicherti R."/>
            <person name="Tsui H.-C.T."/>
            <person name="Winkler M.E."/>
        </authorList>
    </citation>
    <scope>NUCLEOTIDE SEQUENCE [LARGE SCALE GENOMIC DNA]</scope>
    <source>
        <strain evidence="1 2">BUT-10</strain>
    </source>
</reference>
<dbReference type="Proteomes" id="UP000249524">
    <property type="component" value="Unassembled WGS sequence"/>
</dbReference>
<accession>A0A328BNP1</accession>
<comment type="caution">
    <text evidence="1">The sequence shown here is derived from an EMBL/GenBank/DDBJ whole genome shotgun (WGS) entry which is preliminary data.</text>
</comment>
<proteinExistence type="predicted"/>
<dbReference type="AlphaFoldDB" id="A0A328BNP1"/>